<dbReference type="Proteomes" id="UP001151760">
    <property type="component" value="Unassembled WGS sequence"/>
</dbReference>
<comment type="caution">
    <text evidence="1">The sequence shown here is derived from an EMBL/GenBank/DDBJ whole genome shotgun (WGS) entry which is preliminary data.</text>
</comment>
<dbReference type="EMBL" id="BQNB010017205">
    <property type="protein sequence ID" value="GJT60495.1"/>
    <property type="molecule type" value="Genomic_DNA"/>
</dbReference>
<name>A0ABQ5FC24_9ASTR</name>
<protein>
    <submittedName>
        <fullName evidence="1">Uncharacterized protein</fullName>
    </submittedName>
</protein>
<proteinExistence type="predicted"/>
<gene>
    <name evidence="1" type="ORF">Tco_1004028</name>
</gene>
<reference evidence="1" key="2">
    <citation type="submission" date="2022-01" db="EMBL/GenBank/DDBJ databases">
        <authorList>
            <person name="Yamashiro T."/>
            <person name="Shiraishi A."/>
            <person name="Satake H."/>
            <person name="Nakayama K."/>
        </authorList>
    </citation>
    <scope>NUCLEOTIDE SEQUENCE</scope>
</reference>
<organism evidence="1 2">
    <name type="scientific">Tanacetum coccineum</name>
    <dbReference type="NCBI Taxonomy" id="301880"/>
    <lineage>
        <taxon>Eukaryota</taxon>
        <taxon>Viridiplantae</taxon>
        <taxon>Streptophyta</taxon>
        <taxon>Embryophyta</taxon>
        <taxon>Tracheophyta</taxon>
        <taxon>Spermatophyta</taxon>
        <taxon>Magnoliopsida</taxon>
        <taxon>eudicotyledons</taxon>
        <taxon>Gunneridae</taxon>
        <taxon>Pentapetalae</taxon>
        <taxon>asterids</taxon>
        <taxon>campanulids</taxon>
        <taxon>Asterales</taxon>
        <taxon>Asteraceae</taxon>
        <taxon>Asteroideae</taxon>
        <taxon>Anthemideae</taxon>
        <taxon>Anthemidinae</taxon>
        <taxon>Tanacetum</taxon>
    </lineage>
</organism>
<sequence length="297" mass="32661">MAAFSVTTYNGVHPMGVIVSGGGTAIKQSSSLSDQEPEMLLMTLPQNCTQFEIGLHPTNVQMLIPVWSKHVEKELPKTEKSSINTSIVFSIMSWKIAIIHLWNVPGALQGKAMRRKAKLEPRCVESSSIEFVSTKFLRVNTLVSESFHAIVLACGTCKHLYETLSLRSLKIKSLAMKTGNLCHPPIMHIRGGEEVTVSLGHLVSTSTTGGEFEELNWIMSACREVAPNHIFQFTNIGRYFSEVEAIGTTIASARIPRELGAILPYSIISQSVSFVEVQQVSKNLLFVVVVVCRKATT</sequence>
<evidence type="ECO:0000313" key="2">
    <source>
        <dbReference type="Proteomes" id="UP001151760"/>
    </source>
</evidence>
<keyword evidence="2" id="KW-1185">Reference proteome</keyword>
<reference evidence="1" key="1">
    <citation type="journal article" date="2022" name="Int. J. Mol. Sci.">
        <title>Draft Genome of Tanacetum Coccineum: Genomic Comparison of Closely Related Tanacetum-Family Plants.</title>
        <authorList>
            <person name="Yamashiro T."/>
            <person name="Shiraishi A."/>
            <person name="Nakayama K."/>
            <person name="Satake H."/>
        </authorList>
    </citation>
    <scope>NUCLEOTIDE SEQUENCE</scope>
</reference>
<evidence type="ECO:0000313" key="1">
    <source>
        <dbReference type="EMBL" id="GJT60495.1"/>
    </source>
</evidence>
<accession>A0ABQ5FC24</accession>